<evidence type="ECO:0000256" key="6">
    <source>
        <dbReference type="ARBA" id="ARBA00022989"/>
    </source>
</evidence>
<comment type="subcellular location">
    <subcellularLocation>
        <location evidence="1">Cell inner membrane</location>
        <topology evidence="1">Multi-pass membrane protein</topology>
    </subcellularLocation>
</comment>
<sequence length="342" mass="38175">MSAIKPAKEFEAENTPLSPELKPAQEWDESAWQAMTPPPEPMPRPRARRWGSLALGLLATLLLVEGGITLWDSWQRSPLLFGLYATTFAVAGGWLLRGLWREWRRLAQLKQAEALRHTGERLADSQQQGEAPQVLAELHRRLPASFAPQWQQFEQQRQAHHSDAEQLRLYEMTVLSAQDEQAQACIYRYSAQASLLLAASPMAALDMALMLWRNQAMLDEVARIYGIEPGYWGRVRLVRMILQNLLYAGGSELAVDLGTQMLSAELTGKLSARVAQGLGAGLLTARLGYAATAQCRPLPYQARQRPSLVHVQSRLLKELTKLSSDALASVREKASRGDKVKM</sequence>
<evidence type="ECO:0000256" key="4">
    <source>
        <dbReference type="ARBA" id="ARBA00022519"/>
    </source>
</evidence>
<dbReference type="STRING" id="550540.Fbal_2582"/>
<dbReference type="InterPro" id="IPR006507">
    <property type="entry name" value="UPF0283"/>
</dbReference>
<evidence type="ECO:0008006" key="12">
    <source>
        <dbReference type="Google" id="ProtNLM"/>
    </source>
</evidence>
<evidence type="ECO:0000256" key="7">
    <source>
        <dbReference type="ARBA" id="ARBA00023136"/>
    </source>
</evidence>
<evidence type="ECO:0000256" key="1">
    <source>
        <dbReference type="ARBA" id="ARBA00004429"/>
    </source>
</evidence>
<evidence type="ECO:0000256" key="2">
    <source>
        <dbReference type="ARBA" id="ARBA00008255"/>
    </source>
</evidence>
<keyword evidence="5 9" id="KW-0812">Transmembrane</keyword>
<dbReference type="RefSeq" id="WP_013346090.1">
    <property type="nucleotide sequence ID" value="NC_014541.1"/>
</dbReference>
<gene>
    <name evidence="10" type="ordered locus">Fbal_2582</name>
</gene>
<dbReference type="GeneID" id="67182810"/>
<proteinExistence type="inferred from homology"/>
<keyword evidence="6 9" id="KW-1133">Transmembrane helix</keyword>
<dbReference type="GO" id="GO:0005886">
    <property type="term" value="C:plasma membrane"/>
    <property type="evidence" value="ECO:0007669"/>
    <property type="project" value="UniProtKB-SubCell"/>
</dbReference>
<name>E1SPG7_FERBD</name>
<evidence type="ECO:0000313" key="11">
    <source>
        <dbReference type="Proteomes" id="UP000006683"/>
    </source>
</evidence>
<evidence type="ECO:0000313" key="10">
    <source>
        <dbReference type="EMBL" id="ADN76784.1"/>
    </source>
</evidence>
<dbReference type="EMBL" id="CP002209">
    <property type="protein sequence ID" value="ADN76784.1"/>
    <property type="molecule type" value="Genomic_DNA"/>
</dbReference>
<accession>E1SPG7</accession>
<dbReference type="HOGENOM" id="CLU_057693_0_0_6"/>
<evidence type="ECO:0000256" key="5">
    <source>
        <dbReference type="ARBA" id="ARBA00022692"/>
    </source>
</evidence>
<dbReference type="NCBIfam" id="TIGR01620">
    <property type="entry name" value="hyp_HI0043"/>
    <property type="match status" value="1"/>
</dbReference>
<keyword evidence="7 9" id="KW-0472">Membrane</keyword>
<evidence type="ECO:0000256" key="8">
    <source>
        <dbReference type="SAM" id="MobiDB-lite"/>
    </source>
</evidence>
<dbReference type="eggNOG" id="COG3768">
    <property type="taxonomic scope" value="Bacteria"/>
</dbReference>
<dbReference type="KEGG" id="fbl:Fbal_2582"/>
<protein>
    <recommendedName>
        <fullName evidence="12">TIGR01620 family protein</fullName>
    </recommendedName>
</protein>
<organism evidence="10 11">
    <name type="scientific">Ferrimonas balearica (strain DSM 9799 / CCM 4581 / KCTC 23876 / PAT)</name>
    <dbReference type="NCBI Taxonomy" id="550540"/>
    <lineage>
        <taxon>Bacteria</taxon>
        <taxon>Pseudomonadati</taxon>
        <taxon>Pseudomonadota</taxon>
        <taxon>Gammaproteobacteria</taxon>
        <taxon>Alteromonadales</taxon>
        <taxon>Ferrimonadaceae</taxon>
        <taxon>Ferrimonas</taxon>
    </lineage>
</organism>
<dbReference type="OrthoDB" id="958025at2"/>
<dbReference type="Proteomes" id="UP000006683">
    <property type="component" value="Chromosome"/>
</dbReference>
<dbReference type="InterPro" id="IPR021147">
    <property type="entry name" value="DUF697"/>
</dbReference>
<dbReference type="Pfam" id="PF05128">
    <property type="entry name" value="DUF697"/>
    <property type="match status" value="1"/>
</dbReference>
<feature type="transmembrane region" description="Helical" evidence="9">
    <location>
        <begin position="50"/>
        <end position="71"/>
    </location>
</feature>
<feature type="compositionally biased region" description="Basic and acidic residues" evidence="8">
    <location>
        <begin position="1"/>
        <end position="11"/>
    </location>
</feature>
<comment type="similarity">
    <text evidence="2">Belongs to the UPF0283 family.</text>
</comment>
<keyword evidence="11" id="KW-1185">Reference proteome</keyword>
<keyword evidence="4" id="KW-0997">Cell inner membrane</keyword>
<feature type="region of interest" description="Disordered" evidence="8">
    <location>
        <begin position="1"/>
        <end position="45"/>
    </location>
</feature>
<dbReference type="PANTHER" id="PTHR39342">
    <property type="entry name" value="UPF0283 MEMBRANE PROTEIN YCJF"/>
    <property type="match status" value="1"/>
</dbReference>
<evidence type="ECO:0000256" key="3">
    <source>
        <dbReference type="ARBA" id="ARBA00022475"/>
    </source>
</evidence>
<dbReference type="AlphaFoldDB" id="E1SPG7"/>
<feature type="transmembrane region" description="Helical" evidence="9">
    <location>
        <begin position="77"/>
        <end position="96"/>
    </location>
</feature>
<evidence type="ECO:0000256" key="9">
    <source>
        <dbReference type="SAM" id="Phobius"/>
    </source>
</evidence>
<keyword evidence="3" id="KW-1003">Cell membrane</keyword>
<dbReference type="PANTHER" id="PTHR39342:SF1">
    <property type="entry name" value="UPF0283 MEMBRANE PROTEIN YCJF"/>
    <property type="match status" value="1"/>
</dbReference>
<reference evidence="10 11" key="1">
    <citation type="journal article" date="2010" name="Stand. Genomic Sci.">
        <title>Complete genome sequence of Ferrimonas balearica type strain (PAT).</title>
        <authorList>
            <person name="Nolan M."/>
            <person name="Sikorski J."/>
            <person name="Davenport K."/>
            <person name="Lucas S."/>
            <person name="Glavina Del Rio T."/>
            <person name="Tice H."/>
            <person name="Cheng J."/>
            <person name="Goodwin L."/>
            <person name="Pitluck S."/>
            <person name="Liolios K."/>
            <person name="Ivanova N."/>
            <person name="Mavromatis K."/>
            <person name="Ovchinnikova G."/>
            <person name="Pati A."/>
            <person name="Chen A."/>
            <person name="Palaniappan K."/>
            <person name="Land M."/>
            <person name="Hauser L."/>
            <person name="Chang Y."/>
            <person name="Jeffries C."/>
            <person name="Tapia R."/>
            <person name="Brettin T."/>
            <person name="Detter J."/>
            <person name="Han C."/>
            <person name="Yasawong M."/>
            <person name="Rohde M."/>
            <person name="Tindall B."/>
            <person name="Goker M."/>
            <person name="Woyke T."/>
            <person name="Bristow J."/>
            <person name="Eisen J."/>
            <person name="Markowitz V."/>
            <person name="Hugenholtz P."/>
            <person name="Kyrpides N."/>
            <person name="Klenk H."/>
            <person name="Lapidus A."/>
        </authorList>
    </citation>
    <scope>NUCLEOTIDE SEQUENCE [LARGE SCALE GENOMIC DNA]</scope>
    <source>
        <strain evidence="11">DSM 9799 / CCM 4581 / KCTC 23876 / PAT</strain>
    </source>
</reference>